<sequence length="461" mass="52969">MDDSYSKEFNGSGDDFGAKHLKKRNLSGSNSSKEIRKAVEQCLSSSSSTLDVSRKNIKHLTKEIYRLPSIKYFHLEGNVISAVPEDLFQKLPHLVWLDLRYNKIKALPPGIGYHRQLKTLLLEGNPIKQLPAELGDLTSLTALNLRHCPLEFPPKDIIQKGLKSILCFLQDSGNGKLLCMEAATLEMPPVEKLNLSELLQSSLDLSDEWPNEEEKLRFQKLKEEIIKDEKEELLADEHVGATHDFTEAGKSHRKQEHLYSESATLCRTIQAKQAEKYRLAAEKELKEEQALFQQSKNNKEMLQEWHSRAKLMKEKKETFRFSPTSAAMIPKRASYATDNISYYTMKEGAEKQDHTPEIIEERLQKAKDEATRSLRDKKMEQRIKQHTQMMKARGEKLKGTSQVEMKKAKQDFETVEDLQTKLAKTKGGLPLQEYRLTAFLGEFPPDSPRMQTQKIFSRSKF</sequence>
<feature type="domain" description="Disease resistance R13L4/SHOC-2-like LRR" evidence="5">
    <location>
        <begin position="56"/>
        <end position="148"/>
    </location>
</feature>
<dbReference type="PANTHER" id="PTHR48051">
    <property type="match status" value="1"/>
</dbReference>
<keyword evidence="3" id="KW-0175">Coiled coil</keyword>
<dbReference type="GeneTree" id="ENSGT00390000007203"/>
<keyword evidence="7" id="KW-1185">Reference proteome</keyword>
<accession>A0A663E7B1</accession>
<feature type="region of interest" description="Disordered" evidence="4">
    <location>
        <begin position="441"/>
        <end position="461"/>
    </location>
</feature>
<gene>
    <name evidence="6" type="primary">LRRC27</name>
</gene>
<dbReference type="CTD" id="80313"/>
<evidence type="ECO:0000256" key="1">
    <source>
        <dbReference type="ARBA" id="ARBA00022614"/>
    </source>
</evidence>
<dbReference type="PANTHER" id="PTHR48051:SF35">
    <property type="entry name" value="LEUCINE-RICH REPEAT-CONTAINING PROTEIN 27"/>
    <property type="match status" value="1"/>
</dbReference>
<name>A0A663E7B1_AQUCH</name>
<dbReference type="Proteomes" id="UP000472275">
    <property type="component" value="Chromosome 11"/>
</dbReference>
<dbReference type="OrthoDB" id="2021138at2759"/>
<evidence type="ECO:0000313" key="7">
    <source>
        <dbReference type="Proteomes" id="UP000472275"/>
    </source>
</evidence>
<reference evidence="6" key="2">
    <citation type="submission" date="2025-09" db="UniProtKB">
        <authorList>
            <consortium name="Ensembl"/>
        </authorList>
    </citation>
    <scope>IDENTIFICATION</scope>
</reference>
<dbReference type="Ensembl" id="ENSACCT00020008438.1">
    <property type="protein sequence ID" value="ENSACCP00020008087.1"/>
    <property type="gene ID" value="ENSACCG00020005494.1"/>
</dbReference>
<dbReference type="InterPro" id="IPR003591">
    <property type="entry name" value="Leu-rich_rpt_typical-subtyp"/>
</dbReference>
<dbReference type="AlphaFoldDB" id="A0A663E7B1"/>
<dbReference type="RefSeq" id="XP_029887169.1">
    <property type="nucleotide sequence ID" value="XM_030031309.1"/>
</dbReference>
<dbReference type="InterPro" id="IPR050216">
    <property type="entry name" value="LRR_domain-containing"/>
</dbReference>
<evidence type="ECO:0000313" key="6">
    <source>
        <dbReference type="Ensembl" id="ENSACCP00020008087.1"/>
    </source>
</evidence>
<dbReference type="InterPro" id="IPR055414">
    <property type="entry name" value="LRR_R13L4/SHOC2-like"/>
</dbReference>
<feature type="coiled-coil region" evidence="3">
    <location>
        <begin position="271"/>
        <end position="298"/>
    </location>
</feature>
<dbReference type="SUPFAM" id="SSF52058">
    <property type="entry name" value="L domain-like"/>
    <property type="match status" value="1"/>
</dbReference>
<dbReference type="InParanoid" id="A0A663E7B1"/>
<dbReference type="Pfam" id="PF23598">
    <property type="entry name" value="LRR_14"/>
    <property type="match status" value="1"/>
</dbReference>
<dbReference type="RefSeq" id="XP_029887170.1">
    <property type="nucleotide sequence ID" value="XM_030031310.1"/>
</dbReference>
<keyword evidence="2" id="KW-0677">Repeat</keyword>
<dbReference type="RefSeq" id="XP_029887168.1">
    <property type="nucleotide sequence ID" value="XM_030031308.2"/>
</dbReference>
<feature type="compositionally biased region" description="Polar residues" evidence="4">
    <location>
        <begin position="449"/>
        <end position="461"/>
    </location>
</feature>
<protein>
    <submittedName>
        <fullName evidence="6">Leucine rich repeat containing 27</fullName>
    </submittedName>
</protein>
<dbReference type="GeneID" id="115348501"/>
<dbReference type="Gene3D" id="3.80.10.10">
    <property type="entry name" value="Ribonuclease Inhibitor"/>
    <property type="match status" value="1"/>
</dbReference>
<dbReference type="InterPro" id="IPR032675">
    <property type="entry name" value="LRR_dom_sf"/>
</dbReference>
<dbReference type="KEGG" id="achc:115348501"/>
<evidence type="ECO:0000259" key="5">
    <source>
        <dbReference type="Pfam" id="PF23598"/>
    </source>
</evidence>
<evidence type="ECO:0000256" key="4">
    <source>
        <dbReference type="SAM" id="MobiDB-lite"/>
    </source>
</evidence>
<feature type="region of interest" description="Disordered" evidence="4">
    <location>
        <begin position="1"/>
        <end position="33"/>
    </location>
</feature>
<organism evidence="6 7">
    <name type="scientific">Aquila chrysaetos chrysaetos</name>
    <dbReference type="NCBI Taxonomy" id="223781"/>
    <lineage>
        <taxon>Eukaryota</taxon>
        <taxon>Metazoa</taxon>
        <taxon>Chordata</taxon>
        <taxon>Craniata</taxon>
        <taxon>Vertebrata</taxon>
        <taxon>Euteleostomi</taxon>
        <taxon>Archelosauria</taxon>
        <taxon>Archosauria</taxon>
        <taxon>Dinosauria</taxon>
        <taxon>Saurischia</taxon>
        <taxon>Theropoda</taxon>
        <taxon>Coelurosauria</taxon>
        <taxon>Aves</taxon>
        <taxon>Neognathae</taxon>
        <taxon>Neoaves</taxon>
        <taxon>Telluraves</taxon>
        <taxon>Accipitrimorphae</taxon>
        <taxon>Accipitriformes</taxon>
        <taxon>Accipitridae</taxon>
        <taxon>Accipitrinae</taxon>
        <taxon>Aquila</taxon>
    </lineage>
</organism>
<dbReference type="RefSeq" id="XP_029887171.1">
    <property type="nucleotide sequence ID" value="XM_030031311.1"/>
</dbReference>
<reference evidence="6" key="1">
    <citation type="submission" date="2025-08" db="UniProtKB">
        <authorList>
            <consortium name="Ensembl"/>
        </authorList>
    </citation>
    <scope>IDENTIFICATION</scope>
</reference>
<keyword evidence="1" id="KW-0433">Leucine-rich repeat</keyword>
<dbReference type="SMART" id="SM00369">
    <property type="entry name" value="LRR_TYP"/>
    <property type="match status" value="3"/>
</dbReference>
<proteinExistence type="predicted"/>
<dbReference type="GO" id="GO:0005737">
    <property type="term" value="C:cytoplasm"/>
    <property type="evidence" value="ECO:0007669"/>
    <property type="project" value="TreeGrafter"/>
</dbReference>
<evidence type="ECO:0000256" key="3">
    <source>
        <dbReference type="SAM" id="Coils"/>
    </source>
</evidence>
<evidence type="ECO:0000256" key="2">
    <source>
        <dbReference type="ARBA" id="ARBA00022737"/>
    </source>
</evidence>